<evidence type="ECO:0000259" key="3">
    <source>
        <dbReference type="PROSITE" id="PS51186"/>
    </source>
</evidence>
<comment type="caution">
    <text evidence="4">The sequence shown here is derived from an EMBL/GenBank/DDBJ whole genome shotgun (WGS) entry which is preliminary data.</text>
</comment>
<dbReference type="EC" id="2.3.-.-" evidence="4"/>
<evidence type="ECO:0000256" key="1">
    <source>
        <dbReference type="ARBA" id="ARBA00022679"/>
    </source>
</evidence>
<keyword evidence="5" id="KW-1185">Reference proteome</keyword>
<evidence type="ECO:0000313" key="5">
    <source>
        <dbReference type="Proteomes" id="UP001595420"/>
    </source>
</evidence>
<gene>
    <name evidence="4" type="ORF">ACFOD3_05440</name>
</gene>
<name>A0ABV7BS68_9PROT</name>
<dbReference type="PANTHER" id="PTHR43072">
    <property type="entry name" value="N-ACETYLTRANSFERASE"/>
    <property type="match status" value="1"/>
</dbReference>
<evidence type="ECO:0000313" key="4">
    <source>
        <dbReference type="EMBL" id="MFC2999328.1"/>
    </source>
</evidence>
<sequence>MTIDEATEADLPAILALINQAIAETTAVWHLQPETLETRGAWFAARRAAGLPVLVARRGDTVLGFASYGPFRPFAGYDATVEHSVYVDPAAHRQGIGAALLAALEAQARAQGRHVMVGAVEAGNAGSIALHLRAGFVETGRMPEVGRKFGRWLDLVLLQKRLGG</sequence>
<dbReference type="Proteomes" id="UP001595420">
    <property type="component" value="Unassembled WGS sequence"/>
</dbReference>
<dbReference type="PANTHER" id="PTHR43072:SF23">
    <property type="entry name" value="UPF0039 PROTEIN C11D3.02C"/>
    <property type="match status" value="1"/>
</dbReference>
<dbReference type="Pfam" id="PF00583">
    <property type="entry name" value="Acetyltransf_1"/>
    <property type="match status" value="1"/>
</dbReference>
<dbReference type="GO" id="GO:0016746">
    <property type="term" value="F:acyltransferase activity"/>
    <property type="evidence" value="ECO:0007669"/>
    <property type="project" value="UniProtKB-KW"/>
</dbReference>
<reference evidence="5" key="1">
    <citation type="journal article" date="2019" name="Int. J. Syst. Evol. Microbiol.">
        <title>The Global Catalogue of Microorganisms (GCM) 10K type strain sequencing project: providing services to taxonomists for standard genome sequencing and annotation.</title>
        <authorList>
            <consortium name="The Broad Institute Genomics Platform"/>
            <consortium name="The Broad Institute Genome Sequencing Center for Infectious Disease"/>
            <person name="Wu L."/>
            <person name="Ma J."/>
        </authorList>
    </citation>
    <scope>NUCLEOTIDE SEQUENCE [LARGE SCALE GENOMIC DNA]</scope>
    <source>
        <strain evidence="5">CGMCC 1.16855</strain>
    </source>
</reference>
<dbReference type="EMBL" id="JBHRSB010000001">
    <property type="protein sequence ID" value="MFC2999328.1"/>
    <property type="molecule type" value="Genomic_DNA"/>
</dbReference>
<dbReference type="RefSeq" id="WP_216835232.1">
    <property type="nucleotide sequence ID" value="NZ_JAFNJS010000001.1"/>
</dbReference>
<keyword evidence="1 4" id="KW-0808">Transferase</keyword>
<keyword evidence="2 4" id="KW-0012">Acyltransferase</keyword>
<dbReference type="InterPro" id="IPR000182">
    <property type="entry name" value="GNAT_dom"/>
</dbReference>
<protein>
    <submittedName>
        <fullName evidence="4">GNAT family N-acetyltransferase</fullName>
        <ecNumber evidence="4">2.3.-.-</ecNumber>
    </submittedName>
</protein>
<dbReference type="PROSITE" id="PS51186">
    <property type="entry name" value="GNAT"/>
    <property type="match status" value="1"/>
</dbReference>
<feature type="domain" description="N-acetyltransferase" evidence="3">
    <location>
        <begin position="1"/>
        <end position="163"/>
    </location>
</feature>
<proteinExistence type="predicted"/>
<dbReference type="CDD" id="cd04301">
    <property type="entry name" value="NAT_SF"/>
    <property type="match status" value="1"/>
</dbReference>
<evidence type="ECO:0000256" key="2">
    <source>
        <dbReference type="ARBA" id="ARBA00023315"/>
    </source>
</evidence>
<accession>A0ABV7BS68</accession>
<organism evidence="4 5">
    <name type="scientific">Falsiroseomonas tokyonensis</name>
    <dbReference type="NCBI Taxonomy" id="430521"/>
    <lineage>
        <taxon>Bacteria</taxon>
        <taxon>Pseudomonadati</taxon>
        <taxon>Pseudomonadota</taxon>
        <taxon>Alphaproteobacteria</taxon>
        <taxon>Acetobacterales</taxon>
        <taxon>Roseomonadaceae</taxon>
        <taxon>Falsiroseomonas</taxon>
    </lineage>
</organism>